<dbReference type="Proteomes" id="UP000221538">
    <property type="component" value="Unassembled WGS sequence"/>
</dbReference>
<accession>A0A292ZMY1</accession>
<reference evidence="1 2" key="1">
    <citation type="journal article" date="2013" name="Biodegradation">
        <title>Occurrence of 4-tert-butylphenol (4-t-BP) biodegradation in an aquatic sample caused by the presence of Spirodela polyrrhiza and isolation of a 4-t-BP-utilizing bacterium.</title>
        <authorList>
            <person name="Ogata Y."/>
            <person name="Toyama T."/>
            <person name="Yu N."/>
            <person name="Wang X."/>
            <person name="Sei K."/>
            <person name="Ike M."/>
        </authorList>
    </citation>
    <scope>NUCLEOTIDE SEQUENCE [LARGE SCALE GENOMIC DNA]</scope>
    <source>
        <strain evidence="1 2">OMI</strain>
    </source>
</reference>
<gene>
    <name evidence="1" type="ORF">SFOMI_4800</name>
</gene>
<evidence type="ECO:0000313" key="1">
    <source>
        <dbReference type="EMBL" id="GAY24220.1"/>
    </source>
</evidence>
<protein>
    <submittedName>
        <fullName evidence="1">Uncharacterized protein</fullName>
    </submittedName>
</protein>
<name>A0A292ZMY1_SPHSA</name>
<comment type="caution">
    <text evidence="1">The sequence shown here is derived from an EMBL/GenBank/DDBJ whole genome shotgun (WGS) entry which is preliminary data.</text>
</comment>
<reference evidence="1 2" key="2">
    <citation type="journal article" date="2013" name="Environ. Sci. Technol.">
        <title>The 4-tert-butylphenol-utilizing bacterium Sphingobium fuliginis OMI can degrade bisphenols via phenolic ring hydroxylation and meta-cleavage pathway.</title>
        <authorList>
            <person name="Ogata Y."/>
            <person name="Goda S."/>
            <person name="Toyama T."/>
            <person name="Sei K."/>
            <person name="Ike M."/>
        </authorList>
    </citation>
    <scope>NUCLEOTIDE SEQUENCE [LARGE SCALE GENOMIC DNA]</scope>
    <source>
        <strain evidence="1 2">OMI</strain>
    </source>
</reference>
<dbReference type="EMBL" id="BEWI01000032">
    <property type="protein sequence ID" value="GAY24220.1"/>
    <property type="molecule type" value="Genomic_DNA"/>
</dbReference>
<organism evidence="1 2">
    <name type="scientific">Sphingobium fuliginis (strain ATCC 27551)</name>
    <dbReference type="NCBI Taxonomy" id="336203"/>
    <lineage>
        <taxon>Bacteria</taxon>
        <taxon>Pseudomonadati</taxon>
        <taxon>Pseudomonadota</taxon>
        <taxon>Alphaproteobacteria</taxon>
        <taxon>Sphingomonadales</taxon>
        <taxon>Sphingomonadaceae</taxon>
        <taxon>Sphingobium</taxon>
    </lineage>
</organism>
<evidence type="ECO:0000313" key="2">
    <source>
        <dbReference type="Proteomes" id="UP000221538"/>
    </source>
</evidence>
<dbReference type="AlphaFoldDB" id="A0A292ZMY1"/>
<proteinExistence type="predicted"/>
<sequence>MSESRSGPNAHKNGRAKQCIAKQFHSHFDPLAVEPQVTSFSLALWLGRRLVGRFPASRHCHAMMCMVFCNRSGCNRHLICSSAVR</sequence>